<sequence>MGVEIDRTSPTTARTPHTKTHMLMSLRRSVTHIIFKANREEKQPTQSCFQKSKGIESRRSCKKRNRSTSSEASSTIIAHSKTALKFRTMSPPASPIDSPVPQFLDGGASAARSMTGHEDGQFDDCDDDIIAEKPSQLYLKGERNNRGTGEDRIPTPVPASNVGALSSEIAKSPPKIPSVAESREENETTGDNYQVNHNGITKLDVLSGRGGGTNNHAGNRYFRQLCDQRRHVYVMSKKMQKKDIAVEIVAEIRARGGRFLKRNDATGEWDDIGEQKAISKTSQALREGLAQKMRQALVSSGTAEEMRLAASAQHNSDSWQRSAACSAGRESHYTGYPSYGPYMGTDQGFRSERTVTPDRVRKRPFSHYDAYKRPRPNF</sequence>
<reference evidence="3" key="1">
    <citation type="submission" date="2021-01" db="EMBL/GenBank/DDBJ databases">
        <authorList>
            <person name="Corre E."/>
            <person name="Pelletier E."/>
            <person name="Niang G."/>
            <person name="Scheremetjew M."/>
            <person name="Finn R."/>
            <person name="Kale V."/>
            <person name="Holt S."/>
            <person name="Cochrane G."/>
            <person name="Meng A."/>
            <person name="Brown T."/>
            <person name="Cohen L."/>
        </authorList>
    </citation>
    <scope>NUCLEOTIDE SEQUENCE</scope>
    <source>
        <strain evidence="3">CCMP147</strain>
    </source>
</reference>
<feature type="domain" description="DUF6824" evidence="2">
    <location>
        <begin position="204"/>
        <end position="287"/>
    </location>
</feature>
<dbReference type="AlphaFoldDB" id="A0A7R9ZC61"/>
<feature type="compositionally biased region" description="Basic and acidic residues" evidence="1">
    <location>
        <begin position="140"/>
        <end position="153"/>
    </location>
</feature>
<gene>
    <name evidence="3" type="ORF">TDUB1175_LOCUS14238</name>
</gene>
<protein>
    <recommendedName>
        <fullName evidence="2">DUF6824 domain-containing protein</fullName>
    </recommendedName>
</protein>
<feature type="region of interest" description="Disordered" evidence="1">
    <location>
        <begin position="40"/>
        <end position="75"/>
    </location>
</feature>
<organism evidence="3">
    <name type="scientific">Pseudictyota dubia</name>
    <dbReference type="NCBI Taxonomy" id="2749911"/>
    <lineage>
        <taxon>Eukaryota</taxon>
        <taxon>Sar</taxon>
        <taxon>Stramenopiles</taxon>
        <taxon>Ochrophyta</taxon>
        <taxon>Bacillariophyta</taxon>
        <taxon>Mediophyceae</taxon>
        <taxon>Biddulphiophycidae</taxon>
        <taxon>Eupodiscales</taxon>
        <taxon>Odontellaceae</taxon>
        <taxon>Pseudictyota</taxon>
    </lineage>
</organism>
<feature type="region of interest" description="Disordered" evidence="1">
    <location>
        <begin position="140"/>
        <end position="195"/>
    </location>
</feature>
<dbReference type="Pfam" id="PF20710">
    <property type="entry name" value="DUF6824"/>
    <property type="match status" value="1"/>
</dbReference>
<evidence type="ECO:0000256" key="1">
    <source>
        <dbReference type="SAM" id="MobiDB-lite"/>
    </source>
</evidence>
<dbReference type="InterPro" id="IPR049227">
    <property type="entry name" value="DUF6824"/>
</dbReference>
<evidence type="ECO:0000259" key="2">
    <source>
        <dbReference type="Pfam" id="PF20710"/>
    </source>
</evidence>
<name>A0A7R9ZC61_9STRA</name>
<accession>A0A7R9ZC61</accession>
<dbReference type="EMBL" id="HBED01028672">
    <property type="protein sequence ID" value="CAD8315446.1"/>
    <property type="molecule type" value="Transcribed_RNA"/>
</dbReference>
<feature type="compositionally biased region" description="Basic and acidic residues" evidence="1">
    <location>
        <begin position="349"/>
        <end position="359"/>
    </location>
</feature>
<evidence type="ECO:0000313" key="3">
    <source>
        <dbReference type="EMBL" id="CAD8315446.1"/>
    </source>
</evidence>
<proteinExistence type="predicted"/>
<feature type="region of interest" description="Disordered" evidence="1">
    <location>
        <begin position="338"/>
        <end position="378"/>
    </location>
</feature>